<dbReference type="Proteomes" id="UP001596043">
    <property type="component" value="Unassembled WGS sequence"/>
</dbReference>
<evidence type="ECO:0000259" key="2">
    <source>
        <dbReference type="Pfam" id="PF13478"/>
    </source>
</evidence>
<dbReference type="RefSeq" id="WP_379982434.1">
    <property type="nucleotide sequence ID" value="NZ_JBHSFV010000018.1"/>
</dbReference>
<accession>A0ABV9I1Q4</accession>
<evidence type="ECO:0000313" key="4">
    <source>
        <dbReference type="Proteomes" id="UP001596043"/>
    </source>
</evidence>
<dbReference type="InterPro" id="IPR052698">
    <property type="entry name" value="MoCofactor_Util/Proc"/>
</dbReference>
<evidence type="ECO:0000313" key="3">
    <source>
        <dbReference type="EMBL" id="MFC4636337.1"/>
    </source>
</evidence>
<dbReference type="PANTHER" id="PTHR30388">
    <property type="entry name" value="ALDEHYDE OXIDOREDUCTASE MOLYBDENUM COFACTOR ASSEMBLY PROTEIN"/>
    <property type="match status" value="1"/>
</dbReference>
<proteinExistence type="predicted"/>
<dbReference type="EMBL" id="JBHSFV010000018">
    <property type="protein sequence ID" value="MFC4636337.1"/>
    <property type="molecule type" value="Genomic_DNA"/>
</dbReference>
<dbReference type="PANTHER" id="PTHR30388:SF4">
    <property type="entry name" value="MOLYBDENUM COFACTOR INSERTION CHAPERONE PAOD"/>
    <property type="match status" value="1"/>
</dbReference>
<organism evidence="3 4">
    <name type="scientific">Dokdonia ponticola</name>
    <dbReference type="NCBI Taxonomy" id="2041041"/>
    <lineage>
        <taxon>Bacteria</taxon>
        <taxon>Pseudomonadati</taxon>
        <taxon>Bacteroidota</taxon>
        <taxon>Flavobacteriia</taxon>
        <taxon>Flavobacteriales</taxon>
        <taxon>Flavobacteriaceae</taxon>
        <taxon>Dokdonia</taxon>
    </lineage>
</organism>
<name>A0ABV9I1Q4_9FLAO</name>
<sequence length="340" mass="38154">MTHEFKELIVQGIQWQEQDIPMVLATVVALDGSSYRRPGVRMLMNAHGEWKGAVSGGCVEKEVYHQAQQVFKTGQARLMSYDGRFRLGCEGTIYIVLEPFSVGSAFAKAFTTLLKDRATFSCTTYYDRTTCNEKPTKKIGTLVHLGKETYGFDASFEEIDKDQAHFFQEFPPLLQLYIFGAEHDAVALSNMASNVGWEVHIIAPPDEQKTSAYFSGASSLQTPTFETLDTSGIDNTTAVVLMTHSFHKDIQYLMALRDTQPLYFGLLGPLHRRERVFSEFLERFPDTEPEFLEKIHGPAGINIGAENASEIAISIIAEILTVLRKQQPMSLREKQGAIHE</sequence>
<keyword evidence="4" id="KW-1185">Reference proteome</keyword>
<feature type="domain" description="XdhC- CoxI" evidence="1">
    <location>
        <begin position="15"/>
        <end position="82"/>
    </location>
</feature>
<dbReference type="Pfam" id="PF13478">
    <property type="entry name" value="XdhC_C"/>
    <property type="match status" value="1"/>
</dbReference>
<protein>
    <submittedName>
        <fullName evidence="3">XdhC family protein</fullName>
    </submittedName>
</protein>
<reference evidence="4" key="1">
    <citation type="journal article" date="2019" name="Int. J. Syst. Evol. Microbiol.">
        <title>The Global Catalogue of Microorganisms (GCM) 10K type strain sequencing project: providing services to taxonomists for standard genome sequencing and annotation.</title>
        <authorList>
            <consortium name="The Broad Institute Genomics Platform"/>
            <consortium name="The Broad Institute Genome Sequencing Center for Infectious Disease"/>
            <person name="Wu L."/>
            <person name="Ma J."/>
        </authorList>
    </citation>
    <scope>NUCLEOTIDE SEQUENCE [LARGE SCALE GENOMIC DNA]</scope>
    <source>
        <strain evidence="4">YJ-61-S</strain>
    </source>
</reference>
<dbReference type="InterPro" id="IPR027051">
    <property type="entry name" value="XdhC_Rossmann_dom"/>
</dbReference>
<gene>
    <name evidence="3" type="ORF">ACFO3O_20695</name>
</gene>
<dbReference type="InterPro" id="IPR003777">
    <property type="entry name" value="XdhC_CoxI"/>
</dbReference>
<feature type="domain" description="XdhC Rossmann" evidence="2">
    <location>
        <begin position="176"/>
        <end position="319"/>
    </location>
</feature>
<dbReference type="Gene3D" id="3.40.50.720">
    <property type="entry name" value="NAD(P)-binding Rossmann-like Domain"/>
    <property type="match status" value="1"/>
</dbReference>
<dbReference type="Pfam" id="PF02625">
    <property type="entry name" value="XdhC_CoxI"/>
    <property type="match status" value="1"/>
</dbReference>
<comment type="caution">
    <text evidence="3">The sequence shown here is derived from an EMBL/GenBank/DDBJ whole genome shotgun (WGS) entry which is preliminary data.</text>
</comment>
<evidence type="ECO:0000259" key="1">
    <source>
        <dbReference type="Pfam" id="PF02625"/>
    </source>
</evidence>